<evidence type="ECO:0000313" key="8">
    <source>
        <dbReference type="EMBL" id="KAI3426291.1"/>
    </source>
</evidence>
<sequence length="581" mass="66284">MMGCQGAGRLAAAFGRSSQLRAALGGNRARFVVSDLSTNGGSPYVPAAWPPLPRTKTTSSFPPPPAPTLEDQPVWTDQVWASPLDIRRRVFCNRSLNMKNISAVGFDMDYTLASYKPETFETLAHEQTIDKLVRYFGYPERLYDLTFDYRYMSRGLVIDKKRGNMLKIDRHKYVKLAFHGFRSLTREQRMEVYNNTDKREEYDEPDFALIDTLFSLAEAHLFMQARRGHLDVRGAVDLCHRDGSIKREVAANPEKYIHDDPGLVPLLEMLRQSGKTLFVATNSLWDYTHVVMNWVLSRRKGSERSEDWLKYFDAVVVGCQKPGYFIKRNNLFEVHTKTGMLWNTEGGSPMIPIGEDDLPTPIMGSTAPENVELGPGHRARVFQGGYYLDLHKMLGISSGSSVLYVGDHIFADVVRSKKALGWRTLLVVPELDAELEVQAGCKGNMQELQMLRKQRDALDDQIQRLEWQLSKTAEDEDVDLLAPKPSEAEIVAAADMLSNLKQQRGSLRDRHCQLLRKHHEQFHPVWGQLMKTGYQNSRYAHQMERFACLYTSHVSNLIFYSPLKSWRGKPDAMSHEMELNS</sequence>
<keyword evidence="9" id="KW-1185">Reference proteome</keyword>
<comment type="cofactor">
    <cofactor evidence="6">
        <name>Mg(2+)</name>
        <dbReference type="ChEBI" id="CHEBI:18420"/>
    </cofactor>
    <text evidence="6">Binds 1 Mg(2+) ion per subunit.</text>
</comment>
<dbReference type="PIRSF" id="PIRSF017434">
    <property type="entry name" value="Purine_5'-nucleotidase"/>
    <property type="match status" value="1"/>
</dbReference>
<keyword evidence="7" id="KW-0175">Coiled coil</keyword>
<dbReference type="Pfam" id="PF05761">
    <property type="entry name" value="5_nucleotid"/>
    <property type="match status" value="1"/>
</dbReference>
<keyword evidence="3" id="KW-0378">Hydrolase</keyword>
<evidence type="ECO:0000256" key="4">
    <source>
        <dbReference type="ARBA" id="ARBA00022842"/>
    </source>
</evidence>
<evidence type="ECO:0000256" key="6">
    <source>
        <dbReference type="PIRSR" id="PIRSR017434-2"/>
    </source>
</evidence>
<feature type="binding site" evidence="6">
    <location>
        <position position="407"/>
    </location>
    <ligand>
        <name>Mg(2+)</name>
        <dbReference type="ChEBI" id="CHEBI:18420"/>
    </ligand>
</feature>
<dbReference type="InterPro" id="IPR016695">
    <property type="entry name" value="Pur_nucleotidase"/>
</dbReference>
<proteinExistence type="inferred from homology"/>
<feature type="coiled-coil region" evidence="7">
    <location>
        <begin position="448"/>
        <end position="475"/>
    </location>
</feature>
<feature type="binding site" evidence="6">
    <location>
        <position position="107"/>
    </location>
    <ligand>
        <name>Mg(2+)</name>
        <dbReference type="ChEBI" id="CHEBI:18420"/>
    </ligand>
</feature>
<evidence type="ECO:0000313" key="9">
    <source>
        <dbReference type="Proteomes" id="UP001055712"/>
    </source>
</evidence>
<dbReference type="GO" id="GO:0046872">
    <property type="term" value="F:metal ion binding"/>
    <property type="evidence" value="ECO:0007669"/>
    <property type="project" value="UniProtKB-KW"/>
</dbReference>
<dbReference type="EMBL" id="SIDB01000011">
    <property type="protein sequence ID" value="KAI3426291.1"/>
    <property type="molecule type" value="Genomic_DNA"/>
</dbReference>
<reference evidence="8" key="1">
    <citation type="journal article" date="2019" name="Plant J.">
        <title>Chlorella vulgaris genome assembly and annotation reveals the molecular basis for metabolic acclimation to high light conditions.</title>
        <authorList>
            <person name="Cecchin M."/>
            <person name="Marcolungo L."/>
            <person name="Rossato M."/>
            <person name="Girolomoni L."/>
            <person name="Cosentino E."/>
            <person name="Cuine S."/>
            <person name="Li-Beisson Y."/>
            <person name="Delledonne M."/>
            <person name="Ballottari M."/>
        </authorList>
    </citation>
    <scope>NUCLEOTIDE SEQUENCE</scope>
    <source>
        <strain evidence="8">211/11P</strain>
    </source>
</reference>
<feature type="active site" description="Proton donor" evidence="5">
    <location>
        <position position="109"/>
    </location>
</feature>
<dbReference type="OrthoDB" id="10252832at2759"/>
<gene>
    <name evidence="8" type="ORF">D9Q98_008664</name>
</gene>
<evidence type="ECO:0000256" key="3">
    <source>
        <dbReference type="ARBA" id="ARBA00022801"/>
    </source>
</evidence>
<protein>
    <recommendedName>
        <fullName evidence="10">5'-nucleotidase domain-containing protein 4</fullName>
    </recommendedName>
</protein>
<keyword evidence="2 6" id="KW-0479">Metal-binding</keyword>
<accession>A0A9D4TIE7</accession>
<dbReference type="AlphaFoldDB" id="A0A9D4TIE7"/>
<dbReference type="PANTHER" id="PTHR12103">
    <property type="entry name" value="5'-NUCLEOTIDASE DOMAIN-CONTAINING"/>
    <property type="match status" value="1"/>
</dbReference>
<evidence type="ECO:0000256" key="5">
    <source>
        <dbReference type="PIRSR" id="PIRSR017434-1"/>
    </source>
</evidence>
<evidence type="ECO:0008006" key="10">
    <source>
        <dbReference type="Google" id="ProtNLM"/>
    </source>
</evidence>
<comment type="similarity">
    <text evidence="1">Belongs to the 5'(3')-deoxyribonucleotidase family.</text>
</comment>
<dbReference type="InterPro" id="IPR036412">
    <property type="entry name" value="HAD-like_sf"/>
</dbReference>
<name>A0A9D4TIE7_CHLVU</name>
<dbReference type="SUPFAM" id="SSF56784">
    <property type="entry name" value="HAD-like"/>
    <property type="match status" value="1"/>
</dbReference>
<evidence type="ECO:0000256" key="1">
    <source>
        <dbReference type="ARBA" id="ARBA00009589"/>
    </source>
</evidence>
<dbReference type="InterPro" id="IPR023214">
    <property type="entry name" value="HAD_sf"/>
</dbReference>
<dbReference type="NCBIfam" id="TIGR02244">
    <property type="entry name" value="HAD-IG-Ncltidse"/>
    <property type="match status" value="1"/>
</dbReference>
<reference evidence="8" key="2">
    <citation type="submission" date="2020-11" db="EMBL/GenBank/DDBJ databases">
        <authorList>
            <person name="Cecchin M."/>
            <person name="Marcolungo L."/>
            <person name="Rossato M."/>
            <person name="Girolomoni L."/>
            <person name="Cosentino E."/>
            <person name="Cuine S."/>
            <person name="Li-Beisson Y."/>
            <person name="Delledonne M."/>
            <person name="Ballottari M."/>
        </authorList>
    </citation>
    <scope>NUCLEOTIDE SEQUENCE</scope>
    <source>
        <strain evidence="8">211/11P</strain>
        <tissue evidence="8">Whole cell</tissue>
    </source>
</reference>
<organism evidence="8 9">
    <name type="scientific">Chlorella vulgaris</name>
    <name type="common">Green alga</name>
    <dbReference type="NCBI Taxonomy" id="3077"/>
    <lineage>
        <taxon>Eukaryota</taxon>
        <taxon>Viridiplantae</taxon>
        <taxon>Chlorophyta</taxon>
        <taxon>core chlorophytes</taxon>
        <taxon>Trebouxiophyceae</taxon>
        <taxon>Chlorellales</taxon>
        <taxon>Chlorellaceae</taxon>
        <taxon>Chlorella clade</taxon>
        <taxon>Chlorella</taxon>
    </lineage>
</organism>
<dbReference type="Gene3D" id="3.40.50.1000">
    <property type="entry name" value="HAD superfamily/HAD-like"/>
    <property type="match status" value="2"/>
</dbReference>
<feature type="active site" description="Nucleophile" evidence="5">
    <location>
        <position position="107"/>
    </location>
</feature>
<comment type="caution">
    <text evidence="8">The sequence shown here is derived from an EMBL/GenBank/DDBJ whole genome shotgun (WGS) entry which is preliminary data.</text>
</comment>
<evidence type="ECO:0000256" key="7">
    <source>
        <dbReference type="SAM" id="Coils"/>
    </source>
</evidence>
<feature type="binding site" evidence="6">
    <location>
        <position position="109"/>
    </location>
    <ligand>
        <name>GMP</name>
        <dbReference type="ChEBI" id="CHEBI:58115"/>
    </ligand>
</feature>
<dbReference type="InterPro" id="IPR008380">
    <property type="entry name" value="HAD-SF_hydro_IG_5-nucl"/>
</dbReference>
<dbReference type="GO" id="GO:0008253">
    <property type="term" value="F:5'-nucleotidase activity"/>
    <property type="evidence" value="ECO:0007669"/>
    <property type="project" value="TreeGrafter"/>
</dbReference>
<dbReference type="Proteomes" id="UP001055712">
    <property type="component" value="Unassembled WGS sequence"/>
</dbReference>
<dbReference type="PANTHER" id="PTHR12103:SF15">
    <property type="entry name" value="CYTOSOLIC PURINE 5'-NUCLEOTIDASE"/>
    <property type="match status" value="1"/>
</dbReference>
<evidence type="ECO:0000256" key="2">
    <source>
        <dbReference type="ARBA" id="ARBA00022723"/>
    </source>
</evidence>
<keyword evidence="4 6" id="KW-0460">Magnesium</keyword>